<keyword evidence="1" id="KW-0594">Phospholipid biosynthesis</keyword>
<dbReference type="GO" id="GO:0008808">
    <property type="term" value="F:cardiolipin synthase activity"/>
    <property type="evidence" value="ECO:0007669"/>
    <property type="project" value="InterPro"/>
</dbReference>
<comment type="subcellular location">
    <subcellularLocation>
        <location evidence="1">Cell membrane</location>
        <topology evidence="1">Peripheral membrane protein</topology>
    </subcellularLocation>
</comment>
<feature type="active site" evidence="1">
    <location>
        <position position="378"/>
    </location>
</feature>
<dbReference type="OrthoDB" id="9762009at2"/>
<feature type="active site" evidence="1">
    <location>
        <position position="126"/>
    </location>
</feature>
<keyword evidence="1" id="KW-0443">Lipid metabolism</keyword>
<feature type="domain" description="PLD phosphodiesterase" evidence="3">
    <location>
        <begin position="119"/>
        <end position="146"/>
    </location>
</feature>
<dbReference type="InterPro" id="IPR030872">
    <property type="entry name" value="Cardiolipin_synth_ClsB"/>
</dbReference>
<evidence type="ECO:0000313" key="5">
    <source>
        <dbReference type="RefSeq" id="WP_051377758.1"/>
    </source>
</evidence>
<keyword evidence="1" id="KW-0808">Transferase</keyword>
<dbReference type="Proteomes" id="UP000675920">
    <property type="component" value="Unplaced"/>
</dbReference>
<reference evidence="5" key="2">
    <citation type="journal article" date="2000" name="Ann. N. Y. Acad. Sci.">
        <title>Phospholipase D.</title>
        <authorList>
            <person name="Exton J.H."/>
        </authorList>
    </citation>
    <scope>NUCLEOTIDE SEQUENCE</scope>
</reference>
<gene>
    <name evidence="1" type="primary">clsB</name>
</gene>
<comment type="function">
    <text evidence="1">Catalyzes the phosphatidyl group transfer from one phosphatidylglycerol molecule to another to form cardiolipin (CL) (diphosphatidylglycerol) and glycerol.</text>
</comment>
<keyword evidence="1" id="KW-1003">Cell membrane</keyword>
<proteinExistence type="inferred from homology"/>
<keyword evidence="1" id="KW-0472">Membrane</keyword>
<dbReference type="PANTHER" id="PTHR21248">
    <property type="entry name" value="CARDIOLIPIN SYNTHASE"/>
    <property type="match status" value="1"/>
</dbReference>
<comment type="catalytic activity">
    <reaction evidence="1">
        <text>2 a 1,2-diacyl-sn-glycero-3-phospho-(1'-sn-glycerol) = a cardiolipin + glycerol</text>
        <dbReference type="Rhea" id="RHEA:31451"/>
        <dbReference type="ChEBI" id="CHEBI:17754"/>
        <dbReference type="ChEBI" id="CHEBI:62237"/>
        <dbReference type="ChEBI" id="CHEBI:64716"/>
    </reaction>
</comment>
<dbReference type="CDD" id="cd09110">
    <property type="entry name" value="PLDc_CLS_1"/>
    <property type="match status" value="1"/>
</dbReference>
<dbReference type="PROSITE" id="PS50035">
    <property type="entry name" value="PLD"/>
    <property type="match status" value="2"/>
</dbReference>
<dbReference type="InterPro" id="IPR025202">
    <property type="entry name" value="PLD-like_dom"/>
</dbReference>
<reference evidence="5" key="1">
    <citation type="journal article" date="1999" name="Biochim. Biophys. Acta">
        <title>The PLD superfamily: insights into catalysis.</title>
        <authorList>
            <person name="Waite M."/>
        </authorList>
    </citation>
    <scope>NUCLEOTIDE SEQUENCE</scope>
</reference>
<sequence length="466" mass="50962">MNQLADRLAPSRAPLLPGNAVRLLTGYDELGPALHAACDAARREVQFETYILHDDEAGQRLLDAFGRAVARGVKVRVLVDGFGSAHTLGWLIARCRELGVGLLVYRPFSAWRTLFHPKGLRRLHRKLCVVDGELLFCGGINVIDDRLDIHHGRFELPRLDYAVEVRGPVAARALGVMQTTWLRTALRRDWRRQVRDLAVSPEPWRDLRTLWRGLRARGELPADTDRLAPRPGERGPADGEAALAGIAPAPDRGIAADTPSGTGDGPGAPGIPRASAAPRVALVMRDNLLNRRAIERVYLDAIGAARERVLIVTPYFYPSRQLRQALVGAARRGVRVALLLQGRYDYRIAAWAARALYRELLDAGVRIREYTPTFLHAKVACVDADWATVGSSNIDPLSLLYAREANVVVAGREFNAELAASVEAAMARAVPVLQAPSGVAARLAHRAVALVARLVIGLAGQIGRRY</sequence>
<accession>A0A8B6X8X8</accession>
<dbReference type="RefSeq" id="WP_051377758.1">
    <property type="nucleotide sequence ID" value="NZ_AXWS01000003.1"/>
</dbReference>
<dbReference type="SUPFAM" id="SSF56024">
    <property type="entry name" value="Phospholipase D/nuclease"/>
    <property type="match status" value="2"/>
</dbReference>
<dbReference type="GO" id="GO:0032049">
    <property type="term" value="P:cardiolipin biosynthetic process"/>
    <property type="evidence" value="ECO:0007669"/>
    <property type="project" value="InterPro"/>
</dbReference>
<keyword evidence="1" id="KW-0444">Lipid biosynthesis</keyword>
<dbReference type="SMART" id="SM00155">
    <property type="entry name" value="PLDc"/>
    <property type="match status" value="2"/>
</dbReference>
<keyword evidence="1" id="KW-1208">Phospholipid metabolism</keyword>
<dbReference type="InterPro" id="IPR001736">
    <property type="entry name" value="PLipase_D/transphosphatidylase"/>
</dbReference>
<evidence type="ECO:0000256" key="2">
    <source>
        <dbReference type="SAM" id="MobiDB-lite"/>
    </source>
</evidence>
<dbReference type="PANTHER" id="PTHR21248:SF22">
    <property type="entry name" value="PHOSPHOLIPASE D"/>
    <property type="match status" value="1"/>
</dbReference>
<dbReference type="HAMAP" id="MF_01917">
    <property type="entry name" value="Cardiolipin_synth_ClsB"/>
    <property type="match status" value="1"/>
</dbReference>
<dbReference type="GO" id="GO:0005886">
    <property type="term" value="C:plasma membrane"/>
    <property type="evidence" value="ECO:0007669"/>
    <property type="project" value="UniProtKB-SubCell"/>
</dbReference>
<evidence type="ECO:0000256" key="1">
    <source>
        <dbReference type="HAMAP-Rule" id="MF_01917"/>
    </source>
</evidence>
<evidence type="ECO:0000313" key="4">
    <source>
        <dbReference type="Proteomes" id="UP000675920"/>
    </source>
</evidence>
<feature type="active site" evidence="1">
    <location>
        <position position="383"/>
    </location>
</feature>
<feature type="domain" description="PLD phosphodiesterase" evidence="3">
    <location>
        <begin position="371"/>
        <end position="398"/>
    </location>
</feature>
<feature type="active site" evidence="1">
    <location>
        <position position="124"/>
    </location>
</feature>
<dbReference type="CDD" id="cd09159">
    <property type="entry name" value="PLDc_ybhO_like_2"/>
    <property type="match status" value="1"/>
</dbReference>
<dbReference type="EC" id="2.7.8.-" evidence="1"/>
<reference evidence="5" key="3">
    <citation type="journal article" date="2004" name="Biochem. Cell Biol.">
        <title>Phospholipase D.</title>
        <authorList>
            <person name="McDermott M."/>
            <person name="Wakelam M.J."/>
            <person name="Morris A.J."/>
        </authorList>
    </citation>
    <scope>NUCLEOTIDE SEQUENCE</scope>
</reference>
<name>A0A8B6X8X8_9BURK</name>
<feature type="region of interest" description="Disordered" evidence="2">
    <location>
        <begin position="250"/>
        <end position="273"/>
    </location>
</feature>
<reference evidence="5" key="4">
    <citation type="submission" date="2025-08" db="UniProtKB">
        <authorList>
            <consortium name="RefSeq"/>
        </authorList>
    </citation>
    <scope>IDENTIFICATION</scope>
</reference>
<feature type="active site" evidence="1">
    <location>
        <position position="376"/>
    </location>
</feature>
<dbReference type="Gene3D" id="3.30.870.10">
    <property type="entry name" value="Endonuclease Chain A"/>
    <property type="match status" value="2"/>
</dbReference>
<protein>
    <recommendedName>
        <fullName evidence="1">Cardiolipin synthase B</fullName>
        <shortName evidence="1">CL synthase</shortName>
        <ecNumber evidence="1">2.7.8.-</ecNumber>
    </recommendedName>
</protein>
<dbReference type="AlphaFoldDB" id="A0A8B6X8X8"/>
<feature type="active site" evidence="1">
    <location>
        <position position="131"/>
    </location>
</feature>
<keyword evidence="4" id="KW-1185">Reference proteome</keyword>
<evidence type="ECO:0000259" key="3">
    <source>
        <dbReference type="PROSITE" id="PS50035"/>
    </source>
</evidence>
<organism evidence="4 5">
    <name type="scientific">Derxia gummosa DSM 723</name>
    <dbReference type="NCBI Taxonomy" id="1121388"/>
    <lineage>
        <taxon>Bacteria</taxon>
        <taxon>Pseudomonadati</taxon>
        <taxon>Pseudomonadota</taxon>
        <taxon>Betaproteobacteria</taxon>
        <taxon>Burkholderiales</taxon>
        <taxon>Alcaligenaceae</taxon>
        <taxon>Derxia</taxon>
    </lineage>
</organism>
<comment type="similarity">
    <text evidence="1">Belongs to the phospholipase D family. Cardiolipin synthase subfamily. ClsB sub-subfamily.</text>
</comment>
<dbReference type="Pfam" id="PF13091">
    <property type="entry name" value="PLDc_2"/>
    <property type="match status" value="2"/>
</dbReference>